<evidence type="ECO:0008006" key="4">
    <source>
        <dbReference type="Google" id="ProtNLM"/>
    </source>
</evidence>
<keyword evidence="1" id="KW-1133">Transmembrane helix</keyword>
<feature type="transmembrane region" description="Helical" evidence="1">
    <location>
        <begin position="6"/>
        <end position="31"/>
    </location>
</feature>
<sequence>MELISSIVSILNIVVAIVIGLLISVFIILFFQNRRFSHKIATKEAMIIMVKQSSKNITESDYTKRMSFRNDIREKWMEIVEAAKHYNQKELHLAIIKADSLVDNILKQEGCPGDDMGERLRTFNKDSFKCLDKLWEAHKIRNKLAHEPDFKISESEARKILDLYYDSLEELLSREMELV</sequence>
<dbReference type="Proteomes" id="UP000231602">
    <property type="component" value="Unassembled WGS sequence"/>
</dbReference>
<proteinExistence type="predicted"/>
<reference evidence="2 3" key="1">
    <citation type="submission" date="2017-09" db="EMBL/GenBank/DDBJ databases">
        <title>Depth-based differentiation of microbial function through sediment-hosted aquifers and enrichment of novel symbionts in the deep terrestrial subsurface.</title>
        <authorList>
            <person name="Probst A.J."/>
            <person name="Ladd B."/>
            <person name="Jarett J.K."/>
            <person name="Geller-Mcgrath D.E."/>
            <person name="Sieber C.M."/>
            <person name="Emerson J.B."/>
            <person name="Anantharaman K."/>
            <person name="Thomas B.C."/>
            <person name="Malmstrom R."/>
            <person name="Stieglmeier M."/>
            <person name="Klingl A."/>
            <person name="Woyke T."/>
            <person name="Ryan C.M."/>
            <person name="Banfield J.F."/>
        </authorList>
    </citation>
    <scope>NUCLEOTIDE SEQUENCE [LARGE SCALE GENOMIC DNA]</scope>
    <source>
        <strain evidence="2">CG10_big_fil_rev_8_21_14_0_10_31_9</strain>
    </source>
</reference>
<name>A0A2H0RED7_9BACT</name>
<keyword evidence="1" id="KW-0472">Membrane</keyword>
<comment type="caution">
    <text evidence="2">The sequence shown here is derived from an EMBL/GenBank/DDBJ whole genome shotgun (WGS) entry which is preliminary data.</text>
</comment>
<evidence type="ECO:0000313" key="3">
    <source>
        <dbReference type="Proteomes" id="UP000231602"/>
    </source>
</evidence>
<keyword evidence="1" id="KW-0812">Transmembrane</keyword>
<dbReference type="EMBL" id="PCXV01000022">
    <property type="protein sequence ID" value="PIR44155.1"/>
    <property type="molecule type" value="Genomic_DNA"/>
</dbReference>
<evidence type="ECO:0000313" key="2">
    <source>
        <dbReference type="EMBL" id="PIR44155.1"/>
    </source>
</evidence>
<protein>
    <recommendedName>
        <fullName evidence="4">DUF4145 domain-containing protein</fullName>
    </recommendedName>
</protein>
<accession>A0A2H0RED7</accession>
<gene>
    <name evidence="2" type="ORF">COV23_01200</name>
</gene>
<organism evidence="2 3">
    <name type="scientific">Candidatus Wolfebacteria bacterium CG10_big_fil_rev_8_21_14_0_10_31_9</name>
    <dbReference type="NCBI Taxonomy" id="1975070"/>
    <lineage>
        <taxon>Bacteria</taxon>
        <taxon>Candidatus Wolfeibacteriota</taxon>
    </lineage>
</organism>
<evidence type="ECO:0000256" key="1">
    <source>
        <dbReference type="SAM" id="Phobius"/>
    </source>
</evidence>
<dbReference type="AlphaFoldDB" id="A0A2H0RED7"/>